<accession>A0A2W7RHB2</accession>
<dbReference type="Gene3D" id="2.120.10.30">
    <property type="entry name" value="TolB, C-terminal domain"/>
    <property type="match status" value="1"/>
</dbReference>
<evidence type="ECO:0008006" key="3">
    <source>
        <dbReference type="Google" id="ProtNLM"/>
    </source>
</evidence>
<proteinExistence type="predicted"/>
<dbReference type="Proteomes" id="UP000249115">
    <property type="component" value="Unassembled WGS sequence"/>
</dbReference>
<protein>
    <recommendedName>
        <fullName evidence="3">WD40 repeat protein</fullName>
    </recommendedName>
</protein>
<organism evidence="1 2">
    <name type="scientific">Algoriphagus ratkowskyi</name>
    <dbReference type="NCBI Taxonomy" id="57028"/>
    <lineage>
        <taxon>Bacteria</taxon>
        <taxon>Pseudomonadati</taxon>
        <taxon>Bacteroidota</taxon>
        <taxon>Cytophagia</taxon>
        <taxon>Cytophagales</taxon>
        <taxon>Cyclobacteriaceae</taxon>
        <taxon>Algoriphagus</taxon>
    </lineage>
</organism>
<evidence type="ECO:0000313" key="1">
    <source>
        <dbReference type="EMBL" id="PZX58466.1"/>
    </source>
</evidence>
<name>A0A2W7RHB2_9BACT</name>
<comment type="caution">
    <text evidence="1">The sequence shown here is derived from an EMBL/GenBank/DDBJ whole genome shotgun (WGS) entry which is preliminary data.</text>
</comment>
<dbReference type="EMBL" id="QKZU01000005">
    <property type="protein sequence ID" value="PZX58466.1"/>
    <property type="molecule type" value="Genomic_DNA"/>
</dbReference>
<gene>
    <name evidence="1" type="ORF">LV84_01675</name>
</gene>
<dbReference type="SUPFAM" id="SSF82171">
    <property type="entry name" value="DPP6 N-terminal domain-like"/>
    <property type="match status" value="1"/>
</dbReference>
<evidence type="ECO:0000313" key="2">
    <source>
        <dbReference type="Proteomes" id="UP000249115"/>
    </source>
</evidence>
<sequence length="86" mass="9816">MPTSMELYVTNADGSEARKLTDLGKAHWVPLFHPSGEKIIFASNYQTERGYPFILFIIKLDGYDLTLSHMMGLLMLSQFTQMIENT</sequence>
<dbReference type="AlphaFoldDB" id="A0A2W7RHB2"/>
<dbReference type="InterPro" id="IPR011042">
    <property type="entry name" value="6-blade_b-propeller_TolB-like"/>
</dbReference>
<reference evidence="1 2" key="1">
    <citation type="submission" date="2018-06" db="EMBL/GenBank/DDBJ databases">
        <title>Genomic Encyclopedia of Archaeal and Bacterial Type Strains, Phase II (KMG-II): from individual species to whole genera.</title>
        <authorList>
            <person name="Goeker M."/>
        </authorList>
    </citation>
    <scope>NUCLEOTIDE SEQUENCE [LARGE SCALE GENOMIC DNA]</scope>
    <source>
        <strain evidence="1 2">DSM 22686</strain>
    </source>
</reference>